<evidence type="ECO:0000256" key="8">
    <source>
        <dbReference type="ARBA" id="ARBA00023040"/>
    </source>
</evidence>
<proteinExistence type="inferred from homology"/>
<accession>F7DBY7</accession>
<evidence type="ECO:0000256" key="10">
    <source>
        <dbReference type="ARBA" id="ARBA00023170"/>
    </source>
</evidence>
<comment type="function">
    <text evidence="1">Putative pheromone receptor.</text>
</comment>
<evidence type="ECO:0000259" key="14">
    <source>
        <dbReference type="PROSITE" id="PS50262"/>
    </source>
</evidence>
<evidence type="ECO:0000256" key="9">
    <source>
        <dbReference type="ARBA" id="ARBA00023136"/>
    </source>
</evidence>
<dbReference type="Proteomes" id="UP000002279">
    <property type="component" value="Chromosome X5"/>
</dbReference>
<organism evidence="15 16">
    <name type="scientific">Ornithorhynchus anatinus</name>
    <name type="common">Duckbill platypus</name>
    <dbReference type="NCBI Taxonomy" id="9258"/>
    <lineage>
        <taxon>Eukaryota</taxon>
        <taxon>Metazoa</taxon>
        <taxon>Chordata</taxon>
        <taxon>Craniata</taxon>
        <taxon>Vertebrata</taxon>
        <taxon>Euteleostomi</taxon>
        <taxon>Mammalia</taxon>
        <taxon>Monotremata</taxon>
        <taxon>Ornithorhynchidae</taxon>
        <taxon>Ornithorhynchus</taxon>
    </lineage>
</organism>
<evidence type="ECO:0000256" key="1">
    <source>
        <dbReference type="ARBA" id="ARBA00003878"/>
    </source>
</evidence>
<reference evidence="15" key="3">
    <citation type="submission" date="2025-09" db="UniProtKB">
        <authorList>
            <consortium name="Ensembl"/>
        </authorList>
    </citation>
    <scope>IDENTIFICATION</scope>
    <source>
        <strain evidence="15">Glennie</strain>
    </source>
</reference>
<evidence type="ECO:0000256" key="4">
    <source>
        <dbReference type="ARBA" id="ARBA00022475"/>
    </source>
</evidence>
<keyword evidence="8 13" id="KW-0297">G-protein coupled receptor</keyword>
<feature type="transmembrane region" description="Helical" evidence="13">
    <location>
        <begin position="183"/>
        <end position="209"/>
    </location>
</feature>
<reference evidence="15 16" key="1">
    <citation type="journal article" date="2008" name="Nature">
        <title>Genome analysis of the platypus reveals unique signatures of evolution.</title>
        <authorList>
            <person name="Warren W.C."/>
            <person name="Hillier L.W."/>
            <person name="Marshall Graves J.A."/>
            <person name="Birney E."/>
            <person name="Ponting C.P."/>
            <person name="Grutzner F."/>
            <person name="Belov K."/>
            <person name="Miller W."/>
            <person name="Clarke L."/>
            <person name="Chinwalla A.T."/>
            <person name="Yang S.P."/>
            <person name="Heger A."/>
            <person name="Locke D.P."/>
            <person name="Miethke P."/>
            <person name="Waters P.D."/>
            <person name="Veyrunes F."/>
            <person name="Fulton L."/>
            <person name="Fulton B."/>
            <person name="Graves T."/>
            <person name="Wallis J."/>
            <person name="Puente X.S."/>
            <person name="Lopez-Otin C."/>
            <person name="Ordonez G.R."/>
            <person name="Eichler E.E."/>
            <person name="Chen L."/>
            <person name="Cheng Z."/>
            <person name="Deakin J.E."/>
            <person name="Alsop A."/>
            <person name="Thompson K."/>
            <person name="Kirby P."/>
            <person name="Papenfuss A.T."/>
            <person name="Wakefield M.J."/>
            <person name="Olender T."/>
            <person name="Lancet D."/>
            <person name="Huttley G.A."/>
            <person name="Smit A.F."/>
            <person name="Pask A."/>
            <person name="Temple-Smith P."/>
            <person name="Batzer M.A."/>
            <person name="Walker J.A."/>
            <person name="Konkel M.K."/>
            <person name="Harris R.S."/>
            <person name="Whittington C.M."/>
            <person name="Wong E.S."/>
            <person name="Gemmell N.J."/>
            <person name="Buschiazzo E."/>
            <person name="Vargas Jentzsch I.M."/>
            <person name="Merkel A."/>
            <person name="Schmitz J."/>
            <person name="Zemann A."/>
            <person name="Churakov G."/>
            <person name="Kriegs J.O."/>
            <person name="Brosius J."/>
            <person name="Murchison E.P."/>
            <person name="Sachidanandam R."/>
            <person name="Smith C."/>
            <person name="Hannon G.J."/>
            <person name="Tsend-Ayush E."/>
            <person name="McMillan D."/>
            <person name="Attenborough R."/>
            <person name="Rens W."/>
            <person name="Ferguson-Smith M."/>
            <person name="Lefevre C.M."/>
            <person name="Sharp J.A."/>
            <person name="Nicholas K.R."/>
            <person name="Ray D.A."/>
            <person name="Kube M."/>
            <person name="Reinhardt R."/>
            <person name="Pringle T.H."/>
            <person name="Taylor J."/>
            <person name="Jones R.C."/>
            <person name="Nixon B."/>
            <person name="Dacheux J.L."/>
            <person name="Niwa H."/>
            <person name="Sekita Y."/>
            <person name="Huang X."/>
            <person name="Stark A."/>
            <person name="Kheradpour P."/>
            <person name="Kellis M."/>
            <person name="Flicek P."/>
            <person name="Chen Y."/>
            <person name="Webber C."/>
            <person name="Hardison R."/>
            <person name="Nelson J."/>
            <person name="Hallsworth-Pepin K."/>
            <person name="Delehaunty K."/>
            <person name="Markovic C."/>
            <person name="Minx P."/>
            <person name="Feng Y."/>
            <person name="Kremitzki C."/>
            <person name="Mitreva M."/>
            <person name="Glasscock J."/>
            <person name="Wylie T."/>
            <person name="Wohldmann P."/>
            <person name="Thiru P."/>
            <person name="Nhan M.N."/>
            <person name="Pohl C.S."/>
            <person name="Smith S.M."/>
            <person name="Hou S."/>
            <person name="Nefedov M."/>
            <person name="de Jong P.J."/>
            <person name="Renfree M.B."/>
            <person name="Mardis E.R."/>
            <person name="Wilson R.K."/>
        </authorList>
    </citation>
    <scope>NUCLEOTIDE SEQUENCE [LARGE SCALE GENOMIC DNA]</scope>
    <source>
        <strain evidence="15 16">Glennie</strain>
    </source>
</reference>
<dbReference type="GO" id="GO:0005550">
    <property type="term" value="F:pheromone binding"/>
    <property type="evidence" value="ECO:0000318"/>
    <property type="project" value="GO_Central"/>
</dbReference>
<dbReference type="GO" id="GO:0016503">
    <property type="term" value="F:pheromone receptor activity"/>
    <property type="evidence" value="ECO:0007669"/>
    <property type="project" value="InterPro"/>
</dbReference>
<dbReference type="Ensembl" id="ENSOANT00000021788.3">
    <property type="protein sequence ID" value="ENSOANP00000021785.3"/>
    <property type="gene ID" value="ENSOANG00000046038.1"/>
</dbReference>
<comment type="subcellular location">
    <subcellularLocation>
        <location evidence="2 13">Cell membrane</location>
        <topology evidence="2 13">Multi-pass membrane protein</topology>
    </subcellularLocation>
</comment>
<feature type="transmembrane region" description="Helical" evidence="13">
    <location>
        <begin position="6"/>
        <end position="35"/>
    </location>
</feature>
<protein>
    <recommendedName>
        <fullName evidence="13">Vomeronasal type-1 receptor</fullName>
    </recommendedName>
</protein>
<dbReference type="InterPro" id="IPR017452">
    <property type="entry name" value="GPCR_Rhodpsn_7TM"/>
</dbReference>
<feature type="domain" description="G-protein coupled receptors family 1 profile" evidence="14">
    <location>
        <begin position="22"/>
        <end position="288"/>
    </location>
</feature>
<dbReference type="InterPro" id="IPR004072">
    <property type="entry name" value="Vmron_rcpt_1"/>
</dbReference>
<keyword evidence="4 13" id="KW-1003">Cell membrane</keyword>
<dbReference type="GeneTree" id="ENSGT00960000186612"/>
<keyword evidence="6 13" id="KW-0812">Transmembrane</keyword>
<dbReference type="AlphaFoldDB" id="F7DBY7"/>
<evidence type="ECO:0000256" key="7">
    <source>
        <dbReference type="ARBA" id="ARBA00022989"/>
    </source>
</evidence>
<dbReference type="SUPFAM" id="SSF81321">
    <property type="entry name" value="Family A G protein-coupled receptor-like"/>
    <property type="match status" value="1"/>
</dbReference>
<dbReference type="PROSITE" id="PS50262">
    <property type="entry name" value="G_PROTEIN_RECEP_F1_2"/>
    <property type="match status" value="1"/>
</dbReference>
<sequence>MPWGELVLTIVFLAQTGMGLLGNSALLVVYVRVFISQPHRKKPTDLILTHLTAVNVVTLLTQGVPSLIFATGIENIWEEAGCQLLTYIRRVTRGLSICTTCLLSVFQAITISPSTSRCAQFKSRAPKYILPSFLFFWILNLSIYMNLLTTTIVIKNVTITVSSLNIKYCSNIFWMKYLNDMMFLSIITLRDVVFVFLMGWSSGYMVMVLHRHRKQVQHIHSSSLSPRSSPGSRATQTILLLVTSFICFYWINCSFNLASNFVEDKDFKLNDIVTFLGACYPSLCPLVLINSDPPLRWIHYWVIMGISDSILLGLRTPAVSYFLLTVWRIYNEVTT</sequence>
<dbReference type="PRINTS" id="PR01534">
    <property type="entry name" value="VOMERONASL1R"/>
</dbReference>
<comment type="similarity">
    <text evidence="3 13">Belongs to the G-protein coupled receptor 1 family.</text>
</comment>
<dbReference type="GO" id="GO:0007606">
    <property type="term" value="P:sensory perception of chemical stimulus"/>
    <property type="evidence" value="ECO:0007669"/>
    <property type="project" value="UniProtKB-ARBA"/>
</dbReference>
<evidence type="ECO:0000256" key="3">
    <source>
        <dbReference type="ARBA" id="ARBA00010663"/>
    </source>
</evidence>
<evidence type="ECO:0000256" key="5">
    <source>
        <dbReference type="ARBA" id="ARBA00022507"/>
    </source>
</evidence>
<keyword evidence="7 13" id="KW-1133">Transmembrane helix</keyword>
<dbReference type="GO" id="GO:0019236">
    <property type="term" value="P:response to pheromone"/>
    <property type="evidence" value="ECO:0007669"/>
    <property type="project" value="UniProtKB-KW"/>
</dbReference>
<dbReference type="FunCoup" id="F7DBY7">
    <property type="interactions" value="3"/>
</dbReference>
<keyword evidence="10 13" id="KW-0675">Receptor</keyword>
<feature type="transmembrane region" description="Helical" evidence="13">
    <location>
        <begin position="230"/>
        <end position="252"/>
    </location>
</feature>
<keyword evidence="12 13" id="KW-0807">Transducer</keyword>
<evidence type="ECO:0000256" key="13">
    <source>
        <dbReference type="RuleBase" id="RU364061"/>
    </source>
</evidence>
<feature type="transmembrane region" description="Helical" evidence="13">
    <location>
        <begin position="133"/>
        <end position="154"/>
    </location>
</feature>
<evidence type="ECO:0000256" key="2">
    <source>
        <dbReference type="ARBA" id="ARBA00004651"/>
    </source>
</evidence>
<evidence type="ECO:0000256" key="6">
    <source>
        <dbReference type="ARBA" id="ARBA00022692"/>
    </source>
</evidence>
<reference evidence="15" key="2">
    <citation type="submission" date="2025-08" db="UniProtKB">
        <authorList>
            <consortium name="Ensembl"/>
        </authorList>
    </citation>
    <scope>IDENTIFICATION</scope>
    <source>
        <strain evidence="15">Glennie</strain>
    </source>
</reference>
<dbReference type="Pfam" id="PF03402">
    <property type="entry name" value="V1R"/>
    <property type="match status" value="1"/>
</dbReference>
<evidence type="ECO:0000313" key="15">
    <source>
        <dbReference type="Ensembl" id="ENSOANP00000021785.3"/>
    </source>
</evidence>
<dbReference type="GO" id="GO:0005886">
    <property type="term" value="C:plasma membrane"/>
    <property type="evidence" value="ECO:0000318"/>
    <property type="project" value="GO_Central"/>
</dbReference>
<evidence type="ECO:0000313" key="16">
    <source>
        <dbReference type="Proteomes" id="UP000002279"/>
    </source>
</evidence>
<evidence type="ECO:0000256" key="11">
    <source>
        <dbReference type="ARBA" id="ARBA00023180"/>
    </source>
</evidence>
<keyword evidence="9 13" id="KW-0472">Membrane</keyword>
<dbReference type="FunFam" id="1.20.1070.10:FF:000033">
    <property type="entry name" value="Vomeronasal type-1 receptor"/>
    <property type="match status" value="1"/>
</dbReference>
<dbReference type="PANTHER" id="PTHR24062">
    <property type="entry name" value="VOMERONASAL TYPE-1 RECEPTOR"/>
    <property type="match status" value="1"/>
</dbReference>
<keyword evidence="11" id="KW-0325">Glycoprotein</keyword>
<dbReference type="InParanoid" id="F7DBY7"/>
<name>F7DBY7_ORNAN</name>
<keyword evidence="16" id="KW-1185">Reference proteome</keyword>
<evidence type="ECO:0000256" key="12">
    <source>
        <dbReference type="ARBA" id="ARBA00023224"/>
    </source>
</evidence>
<feature type="transmembrane region" description="Helical" evidence="13">
    <location>
        <begin position="272"/>
        <end position="289"/>
    </location>
</feature>
<dbReference type="Gene3D" id="1.20.1070.10">
    <property type="entry name" value="Rhodopsin 7-helix transmembrane proteins"/>
    <property type="match status" value="1"/>
</dbReference>
<keyword evidence="5 13" id="KW-0589">Pheromone response</keyword>